<accession>A0ABM8WQ60</accession>
<name>A0ABM8WQ60_9BURK</name>
<reference evidence="1 2" key="1">
    <citation type="submission" date="2021-08" db="EMBL/GenBank/DDBJ databases">
        <authorList>
            <person name="Peeters C."/>
        </authorList>
    </citation>
    <scope>NUCLEOTIDE SEQUENCE [LARGE SCALE GENOMIC DNA]</scope>
    <source>
        <strain evidence="1 2">LMG 32289</strain>
    </source>
</reference>
<protein>
    <recommendedName>
        <fullName evidence="3">Fe2OG dioxygenase domain-containing protein</fullName>
    </recommendedName>
</protein>
<comment type="caution">
    <text evidence="1">The sequence shown here is derived from an EMBL/GenBank/DDBJ whole genome shotgun (WGS) entry which is preliminary data.</text>
</comment>
<keyword evidence="2" id="KW-1185">Reference proteome</keyword>
<proteinExistence type="predicted"/>
<dbReference type="EMBL" id="CAJZAG010000003">
    <property type="protein sequence ID" value="CAG9169539.1"/>
    <property type="molecule type" value="Genomic_DNA"/>
</dbReference>
<gene>
    <name evidence="1" type="ORF">LMG32289_01720</name>
</gene>
<organism evidence="1 2">
    <name type="scientific">Cupriavidus pampae</name>
    <dbReference type="NCBI Taxonomy" id="659251"/>
    <lineage>
        <taxon>Bacteria</taxon>
        <taxon>Pseudomonadati</taxon>
        <taxon>Pseudomonadota</taxon>
        <taxon>Betaproteobacteria</taxon>
        <taxon>Burkholderiales</taxon>
        <taxon>Burkholderiaceae</taxon>
        <taxon>Cupriavidus</taxon>
    </lineage>
</organism>
<sequence>MLRCKAAINGDAVKINFVNAAEWQTFVKEPNLLIDRIEKEVFIVRNFMNPRLVDEFKQFCLQFSSEKDASWHPCLDNCPDYHRIHHQYPQAFVKSTQHGYYFHPWNENFARLMTFSGFEEIFELKARAAGSHFSAFSKNLPSQGPIVRIVSHQYPPGGGGQEEHIDPVSPFAKVQTIIQAADPGLDYHTGGLYINDPEFGVVNIDPLTRKGDLILASPGVKHGVAPIDDDQELQWDTTKGRWIIMPIIIHSDHVKDISLKPYQTTNS</sequence>
<evidence type="ECO:0000313" key="2">
    <source>
        <dbReference type="Proteomes" id="UP000706525"/>
    </source>
</evidence>
<evidence type="ECO:0008006" key="3">
    <source>
        <dbReference type="Google" id="ProtNLM"/>
    </source>
</evidence>
<dbReference type="Proteomes" id="UP000706525">
    <property type="component" value="Unassembled WGS sequence"/>
</dbReference>
<evidence type="ECO:0000313" key="1">
    <source>
        <dbReference type="EMBL" id="CAG9169539.1"/>
    </source>
</evidence>